<keyword evidence="1" id="KW-0812">Transmembrane</keyword>
<proteinExistence type="predicted"/>
<keyword evidence="1" id="KW-0472">Membrane</keyword>
<gene>
    <name evidence="2" type="ORF">MNB_SUP05-11-146</name>
</gene>
<name>A0A1W1DCV1_9ZZZZ</name>
<keyword evidence="1" id="KW-1133">Transmembrane helix</keyword>
<dbReference type="AlphaFoldDB" id="A0A1W1DCV1"/>
<evidence type="ECO:0000256" key="1">
    <source>
        <dbReference type="SAM" id="Phobius"/>
    </source>
</evidence>
<reference evidence="2" key="1">
    <citation type="submission" date="2016-10" db="EMBL/GenBank/DDBJ databases">
        <authorList>
            <person name="de Groot N.N."/>
        </authorList>
    </citation>
    <scope>NUCLEOTIDE SEQUENCE</scope>
</reference>
<feature type="transmembrane region" description="Helical" evidence="1">
    <location>
        <begin position="42"/>
        <end position="70"/>
    </location>
</feature>
<dbReference type="EMBL" id="FPHS01000026">
    <property type="protein sequence ID" value="SFV78790.1"/>
    <property type="molecule type" value="Genomic_DNA"/>
</dbReference>
<accession>A0A1W1DCV1</accession>
<organism evidence="2">
    <name type="scientific">hydrothermal vent metagenome</name>
    <dbReference type="NCBI Taxonomy" id="652676"/>
    <lineage>
        <taxon>unclassified sequences</taxon>
        <taxon>metagenomes</taxon>
        <taxon>ecological metagenomes</taxon>
    </lineage>
</organism>
<protein>
    <recommendedName>
        <fullName evidence="3">Phosphoenolpyruvate synthase</fullName>
    </recommendedName>
</protein>
<sequence>MLKNITGWIQELTAAGVSLIALAVVIQIIFGSTAAFLPGDVIGSIIGIVGQLGGANLVGLVAVALLYSLFNK</sequence>
<feature type="transmembrane region" description="Helical" evidence="1">
    <location>
        <begin position="12"/>
        <end position="36"/>
    </location>
</feature>
<evidence type="ECO:0008006" key="3">
    <source>
        <dbReference type="Google" id="ProtNLM"/>
    </source>
</evidence>
<evidence type="ECO:0000313" key="2">
    <source>
        <dbReference type="EMBL" id="SFV78790.1"/>
    </source>
</evidence>